<organism evidence="2 3">
    <name type="scientific">Deinococcus wulumuqiensis</name>
    <dbReference type="NCBI Taxonomy" id="980427"/>
    <lineage>
        <taxon>Bacteria</taxon>
        <taxon>Thermotogati</taxon>
        <taxon>Deinococcota</taxon>
        <taxon>Deinococci</taxon>
        <taxon>Deinococcales</taxon>
        <taxon>Deinococcaceae</taxon>
        <taxon>Deinococcus</taxon>
    </lineage>
</organism>
<dbReference type="STRING" id="1288484.GCA_000348665_00948"/>
<accession>A0A345IFW9</accession>
<dbReference type="Proteomes" id="UP000253744">
    <property type="component" value="Chromosome"/>
</dbReference>
<reference evidence="2 3" key="1">
    <citation type="submission" date="2018-07" db="EMBL/GenBank/DDBJ databases">
        <title>Complete Genome and Methylome Analysis of Deinococcus wulumuqiensis NEB 479.</title>
        <authorList>
            <person name="Fomenkov A."/>
            <person name="Luyten Y."/>
            <person name="Vincze T."/>
            <person name="Anton B.P."/>
            <person name="Clark T."/>
            <person name="Roberts R.J."/>
            <person name="Morgan R.D."/>
        </authorList>
    </citation>
    <scope>NUCLEOTIDE SEQUENCE [LARGE SCALE GENOMIC DNA]</scope>
    <source>
        <strain evidence="2 3">NEB 479</strain>
    </source>
</reference>
<keyword evidence="1" id="KW-1133">Transmembrane helix</keyword>
<gene>
    <name evidence="2" type="ORF">DVJ83_04785</name>
</gene>
<sequence>MAQGVTVNLDSWTPTDKARRLATLVAAYLAVAAVLGCWLGLAWPWYFALLAGVALYAALYFVSYAVFKQLFGR</sequence>
<evidence type="ECO:0000313" key="3">
    <source>
        <dbReference type="Proteomes" id="UP000253744"/>
    </source>
</evidence>
<evidence type="ECO:0000256" key="1">
    <source>
        <dbReference type="SAM" id="Phobius"/>
    </source>
</evidence>
<protein>
    <submittedName>
        <fullName evidence="2">Uncharacterized protein</fullName>
    </submittedName>
</protein>
<feature type="transmembrane region" description="Helical" evidence="1">
    <location>
        <begin position="47"/>
        <end position="67"/>
    </location>
</feature>
<keyword evidence="1" id="KW-0472">Membrane</keyword>
<proteinExistence type="predicted"/>
<keyword evidence="1" id="KW-0812">Transmembrane</keyword>
<dbReference type="KEGG" id="dwu:DVJ83_04785"/>
<feature type="transmembrane region" description="Helical" evidence="1">
    <location>
        <begin position="21"/>
        <end position="41"/>
    </location>
</feature>
<dbReference type="AlphaFoldDB" id="A0A345IFW9"/>
<name>A0A345IFW9_9DEIO</name>
<evidence type="ECO:0000313" key="2">
    <source>
        <dbReference type="EMBL" id="AXG98591.1"/>
    </source>
</evidence>
<dbReference type="EMBL" id="CP031158">
    <property type="protein sequence ID" value="AXG98591.1"/>
    <property type="molecule type" value="Genomic_DNA"/>
</dbReference>